<feature type="region of interest" description="Disordered" evidence="2">
    <location>
        <begin position="103"/>
        <end position="126"/>
    </location>
</feature>
<sequence length="357" mass="37421">MTPKQWEFFRILAISSCIASLASVILLAVCIPLIYIQIEEENEFIGLKAKQFRENSERIWTNTNYQNLGRNSGENERKKRAVLNVGGICSGCKSLTCPPGPIGLPGPAGEDNPPGEPGMPGEPGIDGYDIELGPEQEQSCAICPAGPPGMRGSQGERGQTGIVGMVGESGTDAEAGREGPRGDAGPPGKQGPKGKNGYPGSIGDNVIAGIGQKGPKGPPGPAGSMGMVGMAGKSNMRQGFPGVAGSVGQQGPQGQSGAEGAQGLMGLVGEPGMPSMYCPTDCGVSHIKVPEFEKTVGYNTKEEINNNKNIKKKTTKKRNNNKVLGTSNYKIEKNVGRKRVKIVEERHPNGGYNAQHV</sequence>
<dbReference type="PANTHER" id="PTHR24637">
    <property type="entry name" value="COLLAGEN"/>
    <property type="match status" value="1"/>
</dbReference>
<feature type="transmembrane region" description="Helical" evidence="3">
    <location>
        <begin position="12"/>
        <end position="35"/>
    </location>
</feature>
<evidence type="ECO:0000256" key="3">
    <source>
        <dbReference type="SAM" id="Phobius"/>
    </source>
</evidence>
<protein>
    <submittedName>
        <fullName evidence="5">Col_cuticle_N domain-containing protein</fullName>
    </submittedName>
</protein>
<evidence type="ECO:0000313" key="4">
    <source>
        <dbReference type="Proteomes" id="UP000887563"/>
    </source>
</evidence>
<dbReference type="Proteomes" id="UP000887563">
    <property type="component" value="Unplaced"/>
</dbReference>
<accession>A0A914MRX1</accession>
<reference evidence="5" key="1">
    <citation type="submission" date="2022-11" db="UniProtKB">
        <authorList>
            <consortium name="WormBaseParasite"/>
        </authorList>
    </citation>
    <scope>IDENTIFICATION</scope>
</reference>
<keyword evidence="3" id="KW-0812">Transmembrane</keyword>
<name>A0A914MRX1_MELIC</name>
<feature type="region of interest" description="Disordered" evidence="2">
    <location>
        <begin position="164"/>
        <end position="200"/>
    </location>
</feature>
<evidence type="ECO:0000313" key="5">
    <source>
        <dbReference type="WBParaSite" id="Minc3s02021g27822"/>
    </source>
</evidence>
<evidence type="ECO:0000256" key="1">
    <source>
        <dbReference type="ARBA" id="ARBA00022737"/>
    </source>
</evidence>
<dbReference type="AlphaFoldDB" id="A0A914MRX1"/>
<keyword evidence="4" id="KW-1185">Reference proteome</keyword>
<keyword evidence="3" id="KW-1133">Transmembrane helix</keyword>
<dbReference type="InterPro" id="IPR008160">
    <property type="entry name" value="Collagen"/>
</dbReference>
<dbReference type="Pfam" id="PF01391">
    <property type="entry name" value="Collagen"/>
    <property type="match status" value="1"/>
</dbReference>
<proteinExistence type="predicted"/>
<organism evidence="4 5">
    <name type="scientific">Meloidogyne incognita</name>
    <name type="common">Southern root-knot nematode worm</name>
    <name type="synonym">Oxyuris incognita</name>
    <dbReference type="NCBI Taxonomy" id="6306"/>
    <lineage>
        <taxon>Eukaryota</taxon>
        <taxon>Metazoa</taxon>
        <taxon>Ecdysozoa</taxon>
        <taxon>Nematoda</taxon>
        <taxon>Chromadorea</taxon>
        <taxon>Rhabditida</taxon>
        <taxon>Tylenchina</taxon>
        <taxon>Tylenchomorpha</taxon>
        <taxon>Tylenchoidea</taxon>
        <taxon>Meloidogynidae</taxon>
        <taxon>Meloidogyninae</taxon>
        <taxon>Meloidogyne</taxon>
        <taxon>Meloidogyne incognita group</taxon>
    </lineage>
</organism>
<dbReference type="WBParaSite" id="Minc3s02021g27822">
    <property type="protein sequence ID" value="Minc3s02021g27822"/>
    <property type="gene ID" value="Minc3s02021g27822"/>
</dbReference>
<keyword evidence="3" id="KW-0472">Membrane</keyword>
<keyword evidence="1" id="KW-0677">Repeat</keyword>
<evidence type="ECO:0000256" key="2">
    <source>
        <dbReference type="SAM" id="MobiDB-lite"/>
    </source>
</evidence>